<gene>
    <name evidence="1" type="ORF">F4821DRAFT_25415</name>
</gene>
<evidence type="ECO:0000313" key="2">
    <source>
        <dbReference type="Proteomes" id="UP001497680"/>
    </source>
</evidence>
<dbReference type="EMBL" id="MU394393">
    <property type="protein sequence ID" value="KAI6081536.1"/>
    <property type="molecule type" value="Genomic_DNA"/>
</dbReference>
<protein>
    <submittedName>
        <fullName evidence="1">Uncharacterized protein</fullName>
    </submittedName>
</protein>
<reference evidence="1 2" key="1">
    <citation type="journal article" date="2022" name="New Phytol.">
        <title>Ecological generalism drives hyperdiversity of secondary metabolite gene clusters in xylarialean endophytes.</title>
        <authorList>
            <person name="Franco M.E.E."/>
            <person name="Wisecaver J.H."/>
            <person name="Arnold A.E."/>
            <person name="Ju Y.M."/>
            <person name="Slot J.C."/>
            <person name="Ahrendt S."/>
            <person name="Moore L.P."/>
            <person name="Eastman K.E."/>
            <person name="Scott K."/>
            <person name="Konkel Z."/>
            <person name="Mondo S.J."/>
            <person name="Kuo A."/>
            <person name="Hayes R.D."/>
            <person name="Haridas S."/>
            <person name="Andreopoulos B."/>
            <person name="Riley R."/>
            <person name="LaButti K."/>
            <person name="Pangilinan J."/>
            <person name="Lipzen A."/>
            <person name="Amirebrahimi M."/>
            <person name="Yan J."/>
            <person name="Adam C."/>
            <person name="Keymanesh K."/>
            <person name="Ng V."/>
            <person name="Louie K."/>
            <person name="Northen T."/>
            <person name="Drula E."/>
            <person name="Henrissat B."/>
            <person name="Hsieh H.M."/>
            <person name="Youens-Clark K."/>
            <person name="Lutzoni F."/>
            <person name="Miadlikowska J."/>
            <person name="Eastwood D.C."/>
            <person name="Hamelin R.C."/>
            <person name="Grigoriev I.V."/>
            <person name="U'Ren J.M."/>
        </authorList>
    </citation>
    <scope>NUCLEOTIDE SEQUENCE [LARGE SCALE GENOMIC DNA]</scope>
    <source>
        <strain evidence="1 2">ER1909</strain>
    </source>
</reference>
<dbReference type="Proteomes" id="UP001497680">
    <property type="component" value="Unassembled WGS sequence"/>
</dbReference>
<sequence length="293" mass="33009">MMADDDAPTCPIDGNSDLYGLGVRLGLYLQFLALVLARPSATRAFDSINTSTIAFILSNFVVLIQQTSSRELYAPEAYLLFYLLVPQLVVNVLGTSLKPGALDYRGFIAILLWGAFCFYYSWFWWVGLDVLKRSTCDDEFGFFFTNVSLRGWFRTFNKAIWTIANIAFGMSILLMVARYIKHFFRARDASPKPKPTENKADSKIATLGDIVQHIYLQFWSLIPFAVFVSGAEVTLRYNNIQGVNTVHSASQLVPLVLALGLLVDVIIKTLRKLSHGFRHAFDEEIEAEEHLGL</sequence>
<accession>A0ACC0CMG7</accession>
<organism evidence="1 2">
    <name type="scientific">Hypoxylon rubiginosum</name>
    <dbReference type="NCBI Taxonomy" id="110542"/>
    <lineage>
        <taxon>Eukaryota</taxon>
        <taxon>Fungi</taxon>
        <taxon>Dikarya</taxon>
        <taxon>Ascomycota</taxon>
        <taxon>Pezizomycotina</taxon>
        <taxon>Sordariomycetes</taxon>
        <taxon>Xylariomycetidae</taxon>
        <taxon>Xylariales</taxon>
        <taxon>Hypoxylaceae</taxon>
        <taxon>Hypoxylon</taxon>
    </lineage>
</organism>
<evidence type="ECO:0000313" key="1">
    <source>
        <dbReference type="EMBL" id="KAI6081536.1"/>
    </source>
</evidence>
<comment type="caution">
    <text evidence="1">The sequence shown here is derived from an EMBL/GenBank/DDBJ whole genome shotgun (WGS) entry which is preliminary data.</text>
</comment>
<keyword evidence="2" id="KW-1185">Reference proteome</keyword>
<proteinExistence type="predicted"/>
<name>A0ACC0CMG7_9PEZI</name>